<dbReference type="AlphaFoldDB" id="A0A7I7U7J1"/>
<name>A0A7I7U7J1_MYCPF</name>
<proteinExistence type="predicted"/>
<dbReference type="Proteomes" id="UP000466554">
    <property type="component" value="Chromosome"/>
</dbReference>
<dbReference type="EMBL" id="AP022598">
    <property type="protein sequence ID" value="BBY77217.1"/>
    <property type="molecule type" value="Genomic_DNA"/>
</dbReference>
<protein>
    <submittedName>
        <fullName evidence="2">Uncharacterized protein</fullName>
    </submittedName>
</protein>
<reference evidence="2 3" key="1">
    <citation type="journal article" date="2019" name="Emerg. Microbes Infect.">
        <title>Comprehensive subspecies identification of 175 nontuberculous mycobacteria species based on 7547 genomic profiles.</title>
        <authorList>
            <person name="Matsumoto Y."/>
            <person name="Kinjo T."/>
            <person name="Motooka D."/>
            <person name="Nabeya D."/>
            <person name="Jung N."/>
            <person name="Uechi K."/>
            <person name="Horii T."/>
            <person name="Iida T."/>
            <person name="Fujita J."/>
            <person name="Nakamura S."/>
        </authorList>
    </citation>
    <scope>NUCLEOTIDE SEQUENCE [LARGE SCALE GENOMIC DNA]</scope>
    <source>
        <strain evidence="2 3">JCM 6367</strain>
    </source>
</reference>
<evidence type="ECO:0000313" key="2">
    <source>
        <dbReference type="EMBL" id="BBY77217.1"/>
    </source>
</evidence>
<sequence length="72" mass="8143">MTKPDGTPDRNPFDDVPEADVAEQRTPIDDTDDEVWDGASPRIDVDRDWQASEADLIEQAIPVPEDDTEFDR</sequence>
<feature type="compositionally biased region" description="Basic and acidic residues" evidence="1">
    <location>
        <begin position="1"/>
        <end position="13"/>
    </location>
</feature>
<feature type="region of interest" description="Disordered" evidence="1">
    <location>
        <begin position="1"/>
        <end position="40"/>
    </location>
</feature>
<evidence type="ECO:0000313" key="3">
    <source>
        <dbReference type="Proteomes" id="UP000466554"/>
    </source>
</evidence>
<evidence type="ECO:0000256" key="1">
    <source>
        <dbReference type="SAM" id="MobiDB-lite"/>
    </source>
</evidence>
<organism evidence="2 3">
    <name type="scientific">Mycolicibacterium parafortuitum</name>
    <name type="common">Mycobacterium parafortuitum</name>
    <dbReference type="NCBI Taxonomy" id="39692"/>
    <lineage>
        <taxon>Bacteria</taxon>
        <taxon>Bacillati</taxon>
        <taxon>Actinomycetota</taxon>
        <taxon>Actinomycetes</taxon>
        <taxon>Mycobacteriales</taxon>
        <taxon>Mycobacteriaceae</taxon>
        <taxon>Mycolicibacterium</taxon>
    </lineage>
</organism>
<dbReference type="RefSeq" id="WP_163767412.1">
    <property type="nucleotide sequence ID" value="NZ_AP022598.1"/>
</dbReference>
<accession>A0A7I7U7J1</accession>
<gene>
    <name evidence="2" type="ORF">MPRF_41160</name>
</gene>